<gene>
    <name evidence="3" type="ORF">SLS62_000779</name>
</gene>
<dbReference type="PANTHER" id="PTHR38795">
    <property type="entry name" value="DUF6604 DOMAIN-CONTAINING PROTEIN"/>
    <property type="match status" value="1"/>
</dbReference>
<organism evidence="3 4">
    <name type="scientific">Diatrype stigma</name>
    <dbReference type="NCBI Taxonomy" id="117547"/>
    <lineage>
        <taxon>Eukaryota</taxon>
        <taxon>Fungi</taxon>
        <taxon>Dikarya</taxon>
        <taxon>Ascomycota</taxon>
        <taxon>Pezizomycotina</taxon>
        <taxon>Sordariomycetes</taxon>
        <taxon>Xylariomycetidae</taxon>
        <taxon>Xylariales</taxon>
        <taxon>Diatrypaceae</taxon>
        <taxon>Diatrype</taxon>
    </lineage>
</organism>
<dbReference type="Pfam" id="PF20253">
    <property type="entry name" value="DUF6604"/>
    <property type="match status" value="1"/>
</dbReference>
<evidence type="ECO:0000256" key="1">
    <source>
        <dbReference type="SAM" id="MobiDB-lite"/>
    </source>
</evidence>
<dbReference type="InterPro" id="IPR046539">
    <property type="entry name" value="DUF6604"/>
</dbReference>
<evidence type="ECO:0000313" key="3">
    <source>
        <dbReference type="EMBL" id="KAK7757230.1"/>
    </source>
</evidence>
<evidence type="ECO:0000259" key="2">
    <source>
        <dbReference type="Pfam" id="PF20253"/>
    </source>
</evidence>
<feature type="domain" description="DUF6604" evidence="2">
    <location>
        <begin position="5"/>
        <end position="116"/>
    </location>
</feature>
<name>A0AAN9UX85_9PEZI</name>
<feature type="compositionally biased region" description="Basic and acidic residues" evidence="1">
    <location>
        <begin position="390"/>
        <end position="402"/>
    </location>
</feature>
<protein>
    <recommendedName>
        <fullName evidence="2">DUF6604 domain-containing protein</fullName>
    </recommendedName>
</protein>
<sequence>MLPTPAASQARSEYFSNKFAALELQEPSEEFLSAPDFVRPSNAMGDDATYEMEPEAEFEDLIVALAMILPDLNRIRSHVEWRWSKYKSGFFDLTAAAIATNTATDLGRNLTEDIAPSFKPHGGTGKLTEDRNLILAFFIELLAVVRTIHDYPVQDEFMRGMKEMDRTKDVPFYLVFAAQVFLDIHHTTREYAEQGLATFKQHMDVFNDELDEHFKIHQDFKTVAQCGLMLYHFRAEMYDIGILLANIRGCIPYAVHLYNAVGHEGHMQSEWPDMDIMRVTLGDSNFFVGEAPENPETYVKKLALQMGGSLATMTDKRRRNVASFSRSEPRSIKAGAPVSCMFKDRYLYGTGQFDWTPEHVGQIIDLSMWEESGSEQDGTPILVQINDPKKIKAKKQEREKGKGKLGKKQRGTTEGVLVPPEMLVRALVFALHGESFEFSLCPSTSDC</sequence>
<dbReference type="Proteomes" id="UP001320420">
    <property type="component" value="Unassembled WGS sequence"/>
</dbReference>
<dbReference type="AlphaFoldDB" id="A0AAN9UX85"/>
<keyword evidence="4" id="KW-1185">Reference proteome</keyword>
<evidence type="ECO:0000313" key="4">
    <source>
        <dbReference type="Proteomes" id="UP001320420"/>
    </source>
</evidence>
<accession>A0AAN9UX85</accession>
<reference evidence="3 4" key="1">
    <citation type="submission" date="2024-02" db="EMBL/GenBank/DDBJ databases">
        <title>De novo assembly and annotation of 12 fungi associated with fruit tree decline syndrome in Ontario, Canada.</title>
        <authorList>
            <person name="Sulman M."/>
            <person name="Ellouze W."/>
            <person name="Ilyukhin E."/>
        </authorList>
    </citation>
    <scope>NUCLEOTIDE SEQUENCE [LARGE SCALE GENOMIC DNA]</scope>
    <source>
        <strain evidence="3 4">M11/M66-122</strain>
    </source>
</reference>
<dbReference type="PANTHER" id="PTHR38795:SF1">
    <property type="entry name" value="DUF6604 DOMAIN-CONTAINING PROTEIN"/>
    <property type="match status" value="1"/>
</dbReference>
<feature type="region of interest" description="Disordered" evidence="1">
    <location>
        <begin position="390"/>
        <end position="412"/>
    </location>
</feature>
<comment type="caution">
    <text evidence="3">The sequence shown here is derived from an EMBL/GenBank/DDBJ whole genome shotgun (WGS) entry which is preliminary data.</text>
</comment>
<proteinExistence type="predicted"/>
<dbReference type="EMBL" id="JAKJXP020000003">
    <property type="protein sequence ID" value="KAK7757230.1"/>
    <property type="molecule type" value="Genomic_DNA"/>
</dbReference>